<accession>A0A0F9S8U0</accession>
<evidence type="ECO:0000313" key="1">
    <source>
        <dbReference type="EMBL" id="KKN65300.1"/>
    </source>
</evidence>
<organism evidence="1">
    <name type="scientific">marine sediment metagenome</name>
    <dbReference type="NCBI Taxonomy" id="412755"/>
    <lineage>
        <taxon>unclassified sequences</taxon>
        <taxon>metagenomes</taxon>
        <taxon>ecological metagenomes</taxon>
    </lineage>
</organism>
<comment type="caution">
    <text evidence="1">The sequence shown here is derived from an EMBL/GenBank/DDBJ whole genome shotgun (WGS) entry which is preliminary data.</text>
</comment>
<proteinExistence type="predicted"/>
<sequence>MPKIESFSAQQFSAMQEGKPLKRYRKTILGKVCVLVLNPFSGEPEEIILEGNPNNQAHLDDLVVDIWDVQQDQFFLRFNKTHFQSGTIEEFDKVVVEQASPNVISDDDIREALDKPFLALKALLNKFSEVIPVYRVLTLAEEMEKSEKILNAIRARATELELEPYGERPGD</sequence>
<gene>
    <name evidence="1" type="ORF">LCGC14_0482830</name>
</gene>
<protein>
    <submittedName>
        <fullName evidence="1">Uncharacterized protein</fullName>
    </submittedName>
</protein>
<reference evidence="1" key="1">
    <citation type="journal article" date="2015" name="Nature">
        <title>Complex archaea that bridge the gap between prokaryotes and eukaryotes.</title>
        <authorList>
            <person name="Spang A."/>
            <person name="Saw J.H."/>
            <person name="Jorgensen S.L."/>
            <person name="Zaremba-Niedzwiedzka K."/>
            <person name="Martijn J."/>
            <person name="Lind A.E."/>
            <person name="van Eijk R."/>
            <person name="Schleper C."/>
            <person name="Guy L."/>
            <person name="Ettema T.J."/>
        </authorList>
    </citation>
    <scope>NUCLEOTIDE SEQUENCE</scope>
</reference>
<dbReference type="AlphaFoldDB" id="A0A0F9S8U0"/>
<dbReference type="EMBL" id="LAZR01000528">
    <property type="protein sequence ID" value="KKN65300.1"/>
    <property type="molecule type" value="Genomic_DNA"/>
</dbReference>
<name>A0A0F9S8U0_9ZZZZ</name>